<gene>
    <name evidence="1" type="ORF">Pan14r_27370</name>
</gene>
<keyword evidence="2" id="KW-1185">Reference proteome</keyword>
<evidence type="ECO:0000313" key="1">
    <source>
        <dbReference type="EMBL" id="TWT70431.1"/>
    </source>
</evidence>
<organism evidence="1 2">
    <name type="scientific">Crateriforma conspicua</name>
    <dbReference type="NCBI Taxonomy" id="2527996"/>
    <lineage>
        <taxon>Bacteria</taxon>
        <taxon>Pseudomonadati</taxon>
        <taxon>Planctomycetota</taxon>
        <taxon>Planctomycetia</taxon>
        <taxon>Planctomycetales</taxon>
        <taxon>Planctomycetaceae</taxon>
        <taxon>Crateriforma</taxon>
    </lineage>
</organism>
<dbReference type="Proteomes" id="UP000317238">
    <property type="component" value="Unassembled WGS sequence"/>
</dbReference>
<evidence type="ECO:0000313" key="2">
    <source>
        <dbReference type="Proteomes" id="UP000317238"/>
    </source>
</evidence>
<dbReference type="EMBL" id="SJPL01000001">
    <property type="protein sequence ID" value="TWT70431.1"/>
    <property type="molecule type" value="Genomic_DNA"/>
</dbReference>
<sequence length="152" mass="16679">MMISALLHTVGDLLMHRSVSWLAGIAAVACVFTFAAPASATSDFARAWKEAYLAGDDVDADFVKTARKAGCYVCHIKGHPKKKEVRNEYGKAIHEFLKKEDFPKDYLKEKPEEAKKKMVEGFKKAGEKKSSDGEVFAEKIKAGKLPATDAGL</sequence>
<protein>
    <submittedName>
        <fullName evidence="1">Uncharacterized protein</fullName>
    </submittedName>
</protein>
<comment type="caution">
    <text evidence="1">The sequence shown here is derived from an EMBL/GenBank/DDBJ whole genome shotgun (WGS) entry which is preliminary data.</text>
</comment>
<name>A0A5C5Y7G5_9PLAN</name>
<accession>A0A5C5Y7G5</accession>
<dbReference type="AlphaFoldDB" id="A0A5C5Y7G5"/>
<reference evidence="1 2" key="1">
    <citation type="submission" date="2019-02" db="EMBL/GenBank/DDBJ databases">
        <title>Deep-cultivation of Planctomycetes and their phenomic and genomic characterization uncovers novel biology.</title>
        <authorList>
            <person name="Wiegand S."/>
            <person name="Jogler M."/>
            <person name="Boedeker C."/>
            <person name="Pinto D."/>
            <person name="Vollmers J."/>
            <person name="Rivas-Marin E."/>
            <person name="Kohn T."/>
            <person name="Peeters S.H."/>
            <person name="Heuer A."/>
            <person name="Rast P."/>
            <person name="Oberbeckmann S."/>
            <person name="Bunk B."/>
            <person name="Jeske O."/>
            <person name="Meyerdierks A."/>
            <person name="Storesund J.E."/>
            <person name="Kallscheuer N."/>
            <person name="Luecker S."/>
            <person name="Lage O.M."/>
            <person name="Pohl T."/>
            <person name="Merkel B.J."/>
            <person name="Hornburger P."/>
            <person name="Mueller R.-W."/>
            <person name="Bruemmer F."/>
            <person name="Labrenz M."/>
            <person name="Spormann A.M."/>
            <person name="Op Den Camp H."/>
            <person name="Overmann J."/>
            <person name="Amann R."/>
            <person name="Jetten M.S.M."/>
            <person name="Mascher T."/>
            <person name="Medema M.H."/>
            <person name="Devos D.P."/>
            <person name="Kaster A.-K."/>
            <person name="Ovreas L."/>
            <person name="Rohde M."/>
            <person name="Galperin M.Y."/>
            <person name="Jogler C."/>
        </authorList>
    </citation>
    <scope>NUCLEOTIDE SEQUENCE [LARGE SCALE GENOMIC DNA]</scope>
    <source>
        <strain evidence="1 2">Pan14r</strain>
    </source>
</reference>
<proteinExistence type="predicted"/>